<dbReference type="InterPro" id="IPR001387">
    <property type="entry name" value="Cro/C1-type_HTH"/>
</dbReference>
<dbReference type="Gene3D" id="1.10.260.40">
    <property type="entry name" value="lambda repressor-like DNA-binding domains"/>
    <property type="match status" value="1"/>
</dbReference>
<dbReference type="SUPFAM" id="SSF51306">
    <property type="entry name" value="LexA/Signal peptidase"/>
    <property type="match status" value="1"/>
</dbReference>
<dbReference type="CDD" id="cd06529">
    <property type="entry name" value="S24_LexA-like"/>
    <property type="match status" value="1"/>
</dbReference>
<dbReference type="PANTHER" id="PTHR40661:SF3">
    <property type="entry name" value="FELS-1 PROPHAGE TRANSCRIPTIONAL REGULATOR"/>
    <property type="match status" value="1"/>
</dbReference>
<dbReference type="CDD" id="cd00093">
    <property type="entry name" value="HTH_XRE"/>
    <property type="match status" value="1"/>
</dbReference>
<dbReference type="PROSITE" id="PS50943">
    <property type="entry name" value="HTH_CROC1"/>
    <property type="match status" value="1"/>
</dbReference>
<evidence type="ECO:0000256" key="1">
    <source>
        <dbReference type="ARBA" id="ARBA00023015"/>
    </source>
</evidence>
<evidence type="ECO:0000256" key="3">
    <source>
        <dbReference type="ARBA" id="ARBA00023163"/>
    </source>
</evidence>
<dbReference type="InterPro" id="IPR015927">
    <property type="entry name" value="Peptidase_S24_S26A/B/C"/>
</dbReference>
<keyword evidence="3" id="KW-0804">Transcription</keyword>
<feature type="domain" description="HTH cro/C1-type" evidence="4">
    <location>
        <begin position="8"/>
        <end position="62"/>
    </location>
</feature>
<dbReference type="SMART" id="SM00530">
    <property type="entry name" value="HTH_XRE"/>
    <property type="match status" value="1"/>
</dbReference>
<dbReference type="AlphaFoldDB" id="A0AAP1QWU9"/>
<dbReference type="Pfam" id="PF01381">
    <property type="entry name" value="HTH_3"/>
    <property type="match status" value="1"/>
</dbReference>
<dbReference type="InterPro" id="IPR010982">
    <property type="entry name" value="Lambda_DNA-bd_dom_sf"/>
</dbReference>
<evidence type="ECO:0000313" key="5">
    <source>
        <dbReference type="EMBL" id="MBE0330037.1"/>
    </source>
</evidence>
<dbReference type="RefSeq" id="WP_000447684.1">
    <property type="nucleotide sequence ID" value="NZ_AP022238.1"/>
</dbReference>
<reference evidence="5" key="1">
    <citation type="submission" date="2020-09" db="EMBL/GenBank/DDBJ databases">
        <title>Distribution of Beta-Lactamase Producing Gram-Negative Bacterial Isolates in Isabela River of Santo Domingo, Dominican Republic.</title>
        <authorList>
            <person name="Calderon V."/>
            <person name="Bonnelly R."/>
            <person name="Del Rosario C."/>
            <person name="Duarte A."/>
            <person name="Barauna R."/>
            <person name="Juca Ramos R.T."/>
            <person name="Perdomo O.P."/>
            <person name="Rodriguez De Francisco L.E."/>
            <person name="Franco De Los Santos E.F."/>
        </authorList>
    </citation>
    <scope>NUCLEOTIDE SEQUENCE</scope>
    <source>
        <strain evidence="5">INTEC_BI15</strain>
    </source>
</reference>
<evidence type="ECO:0000259" key="4">
    <source>
        <dbReference type="PROSITE" id="PS50943"/>
    </source>
</evidence>
<proteinExistence type="predicted"/>
<dbReference type="PANTHER" id="PTHR40661">
    <property type="match status" value="1"/>
</dbReference>
<keyword evidence="1" id="KW-0805">Transcription regulation</keyword>
<organism evidence="5 6">
    <name type="scientific">Acinetobacter baumannii</name>
    <dbReference type="NCBI Taxonomy" id="470"/>
    <lineage>
        <taxon>Bacteria</taxon>
        <taxon>Pseudomonadati</taxon>
        <taxon>Pseudomonadota</taxon>
        <taxon>Gammaproteobacteria</taxon>
        <taxon>Moraxellales</taxon>
        <taxon>Moraxellaceae</taxon>
        <taxon>Acinetobacter</taxon>
        <taxon>Acinetobacter calcoaceticus/baumannii complex</taxon>
    </lineage>
</organism>
<sequence>METIGKRIKSLRKAKKLTQKDLGKLLGLSDVSVLKWENETNTPKLENMHELALALDTTVEYLMYGKASEESSVIDFRPVSRLLPVLTHVQAGNWTSVQSISKFDINQWLPAPPSAGKNSFYMIVKGTSNAPYFNDGDYICIDPDVPIDCVQTGEMVVVQHEGDATFKALVKEDNRMYLQALNKNYQPNIIFLKEDSIYKGKYVGKFETGRKFL</sequence>
<dbReference type="InterPro" id="IPR036286">
    <property type="entry name" value="LexA/Signal_pep-like_sf"/>
</dbReference>
<keyword evidence="2" id="KW-0238">DNA-binding</keyword>
<evidence type="ECO:0000256" key="2">
    <source>
        <dbReference type="ARBA" id="ARBA00023125"/>
    </source>
</evidence>
<dbReference type="GO" id="GO:0003677">
    <property type="term" value="F:DNA binding"/>
    <property type="evidence" value="ECO:0007669"/>
    <property type="project" value="UniProtKB-KW"/>
</dbReference>
<name>A0AAP1QWU9_ACIBA</name>
<dbReference type="EMBL" id="JACZEI010000004">
    <property type="protein sequence ID" value="MBE0330037.1"/>
    <property type="molecule type" value="Genomic_DNA"/>
</dbReference>
<accession>A0AAP1QWU9</accession>
<gene>
    <name evidence="5" type="ORF">IHV20_07705</name>
</gene>
<dbReference type="Proteomes" id="UP000655940">
    <property type="component" value="Unassembled WGS sequence"/>
</dbReference>
<dbReference type="Pfam" id="PF00717">
    <property type="entry name" value="Peptidase_S24"/>
    <property type="match status" value="1"/>
</dbReference>
<dbReference type="SUPFAM" id="SSF47413">
    <property type="entry name" value="lambda repressor-like DNA-binding domains"/>
    <property type="match status" value="1"/>
</dbReference>
<evidence type="ECO:0000313" key="6">
    <source>
        <dbReference type="Proteomes" id="UP000655940"/>
    </source>
</evidence>
<comment type="caution">
    <text evidence="5">The sequence shown here is derived from an EMBL/GenBank/DDBJ whole genome shotgun (WGS) entry which is preliminary data.</text>
</comment>
<dbReference type="Gene3D" id="2.10.109.10">
    <property type="entry name" value="Umud Fragment, subunit A"/>
    <property type="match status" value="1"/>
</dbReference>
<dbReference type="InterPro" id="IPR039418">
    <property type="entry name" value="LexA-like"/>
</dbReference>
<protein>
    <submittedName>
        <fullName evidence="5">Helix-turn-helix domain-containing protein</fullName>
    </submittedName>
</protein>